<evidence type="ECO:0000313" key="5">
    <source>
        <dbReference type="Proteomes" id="UP000319931"/>
    </source>
</evidence>
<name>A0A502FCH5_9SPHN</name>
<dbReference type="Pfam" id="PF05901">
    <property type="entry name" value="Excalibur"/>
    <property type="match status" value="1"/>
</dbReference>
<evidence type="ECO:0000259" key="3">
    <source>
        <dbReference type="SMART" id="SM00894"/>
    </source>
</evidence>
<dbReference type="RefSeq" id="WP_140852595.1">
    <property type="nucleotide sequence ID" value="NZ_RCZC01000012.1"/>
</dbReference>
<evidence type="ECO:0000313" key="4">
    <source>
        <dbReference type="EMBL" id="TPG47011.1"/>
    </source>
</evidence>
<feature type="domain" description="Excalibur calcium-binding" evidence="3">
    <location>
        <begin position="87"/>
        <end position="119"/>
    </location>
</feature>
<comment type="caution">
    <text evidence="4">The sequence shown here is derived from an EMBL/GenBank/DDBJ whole genome shotgun (WGS) entry which is preliminary data.</text>
</comment>
<feature type="region of interest" description="Disordered" evidence="1">
    <location>
        <begin position="1"/>
        <end position="25"/>
    </location>
</feature>
<keyword evidence="2" id="KW-1133">Transmembrane helix</keyword>
<keyword evidence="5" id="KW-1185">Reference proteome</keyword>
<organism evidence="4 5">
    <name type="scientific">Sphingomonas glacialis</name>
    <dbReference type="NCBI Taxonomy" id="658225"/>
    <lineage>
        <taxon>Bacteria</taxon>
        <taxon>Pseudomonadati</taxon>
        <taxon>Pseudomonadota</taxon>
        <taxon>Alphaproteobacteria</taxon>
        <taxon>Sphingomonadales</taxon>
        <taxon>Sphingomonadaceae</taxon>
        <taxon>Sphingomonas</taxon>
    </lineage>
</organism>
<gene>
    <name evidence="4" type="ORF">EAH76_22905</name>
</gene>
<evidence type="ECO:0000256" key="1">
    <source>
        <dbReference type="SAM" id="MobiDB-lite"/>
    </source>
</evidence>
<sequence>MRSNKPFRAAPLNRRNHYRDQQQSSDQTAAFKFLGAAAILGGIVGAGSLAFSEDGRAKIGTVVKPVAVRAELVRARAPQPGDVWGGCNDARAAGTAPIYAGEPGYRQGMDGDGDGIACEPYR</sequence>
<dbReference type="Proteomes" id="UP000319931">
    <property type="component" value="Unassembled WGS sequence"/>
</dbReference>
<dbReference type="OrthoDB" id="5366081at2"/>
<proteinExistence type="predicted"/>
<protein>
    <recommendedName>
        <fullName evidence="3">Excalibur calcium-binding domain-containing protein</fullName>
    </recommendedName>
</protein>
<dbReference type="SMART" id="SM00894">
    <property type="entry name" value="Excalibur"/>
    <property type="match status" value="1"/>
</dbReference>
<keyword evidence="2" id="KW-0812">Transmembrane</keyword>
<dbReference type="InterPro" id="IPR008613">
    <property type="entry name" value="Excalibur_Ca-bd_domain"/>
</dbReference>
<dbReference type="EMBL" id="RCZC01000012">
    <property type="protein sequence ID" value="TPG47011.1"/>
    <property type="molecule type" value="Genomic_DNA"/>
</dbReference>
<feature type="transmembrane region" description="Helical" evidence="2">
    <location>
        <begin position="29"/>
        <end position="51"/>
    </location>
</feature>
<keyword evidence="2" id="KW-0472">Membrane</keyword>
<reference evidence="4 5" key="1">
    <citation type="journal article" date="2019" name="Environ. Microbiol.">
        <title>Species interactions and distinct microbial communities in high Arctic permafrost affected cryosols are associated with the CH4 and CO2 gas fluxes.</title>
        <authorList>
            <person name="Altshuler I."/>
            <person name="Hamel J."/>
            <person name="Turney S."/>
            <person name="Magnuson E."/>
            <person name="Levesque R."/>
            <person name="Greer C."/>
            <person name="Whyte L.G."/>
        </authorList>
    </citation>
    <scope>NUCLEOTIDE SEQUENCE [LARGE SCALE GENOMIC DNA]</scope>
    <source>
        <strain evidence="4 5">E6.1</strain>
    </source>
</reference>
<dbReference type="AlphaFoldDB" id="A0A502FCH5"/>
<evidence type="ECO:0000256" key="2">
    <source>
        <dbReference type="SAM" id="Phobius"/>
    </source>
</evidence>
<accession>A0A502FCH5</accession>